<feature type="non-terminal residue" evidence="1">
    <location>
        <position position="1"/>
    </location>
</feature>
<dbReference type="Proteomes" id="UP001341840">
    <property type="component" value="Unassembled WGS sequence"/>
</dbReference>
<evidence type="ECO:0000313" key="1">
    <source>
        <dbReference type="EMBL" id="MED6165090.1"/>
    </source>
</evidence>
<organism evidence="1 2">
    <name type="scientific">Stylosanthes scabra</name>
    <dbReference type="NCBI Taxonomy" id="79078"/>
    <lineage>
        <taxon>Eukaryota</taxon>
        <taxon>Viridiplantae</taxon>
        <taxon>Streptophyta</taxon>
        <taxon>Embryophyta</taxon>
        <taxon>Tracheophyta</taxon>
        <taxon>Spermatophyta</taxon>
        <taxon>Magnoliopsida</taxon>
        <taxon>eudicotyledons</taxon>
        <taxon>Gunneridae</taxon>
        <taxon>Pentapetalae</taxon>
        <taxon>rosids</taxon>
        <taxon>fabids</taxon>
        <taxon>Fabales</taxon>
        <taxon>Fabaceae</taxon>
        <taxon>Papilionoideae</taxon>
        <taxon>50 kb inversion clade</taxon>
        <taxon>dalbergioids sensu lato</taxon>
        <taxon>Dalbergieae</taxon>
        <taxon>Pterocarpus clade</taxon>
        <taxon>Stylosanthes</taxon>
    </lineage>
</organism>
<sequence length="74" mass="8615">DRVNRMYVMEVELLESDGMSTEIRCSSVGVRIGEKNQDIVREVRFKVRGDDGVKLYFGAFLMENIKMFCDLYVL</sequence>
<proteinExistence type="predicted"/>
<reference evidence="1 2" key="1">
    <citation type="journal article" date="2023" name="Plants (Basel)">
        <title>Bridging the Gap: Combining Genomics and Transcriptomics Approaches to Understand Stylosanthes scabra, an Orphan Legume from the Brazilian Caatinga.</title>
        <authorList>
            <person name="Ferreira-Neto J.R.C."/>
            <person name="da Silva M.D."/>
            <person name="Binneck E."/>
            <person name="de Melo N.F."/>
            <person name="da Silva R.H."/>
            <person name="de Melo A.L.T.M."/>
            <person name="Pandolfi V."/>
            <person name="Bustamante F.O."/>
            <person name="Brasileiro-Vidal A.C."/>
            <person name="Benko-Iseppon A.M."/>
        </authorList>
    </citation>
    <scope>NUCLEOTIDE SEQUENCE [LARGE SCALE GENOMIC DNA]</scope>
    <source>
        <tissue evidence="1">Leaves</tissue>
    </source>
</reference>
<protein>
    <submittedName>
        <fullName evidence="1">Uncharacterized protein</fullName>
    </submittedName>
</protein>
<keyword evidence="2" id="KW-1185">Reference proteome</keyword>
<dbReference type="EMBL" id="JASCZI010123102">
    <property type="protein sequence ID" value="MED6165090.1"/>
    <property type="molecule type" value="Genomic_DNA"/>
</dbReference>
<name>A0ABU6UUS6_9FABA</name>
<comment type="caution">
    <text evidence="1">The sequence shown here is derived from an EMBL/GenBank/DDBJ whole genome shotgun (WGS) entry which is preliminary data.</text>
</comment>
<evidence type="ECO:0000313" key="2">
    <source>
        <dbReference type="Proteomes" id="UP001341840"/>
    </source>
</evidence>
<gene>
    <name evidence="1" type="ORF">PIB30_096318</name>
</gene>
<accession>A0ABU6UUS6</accession>